<dbReference type="Pfam" id="PF07940">
    <property type="entry name" value="Hepar_II_III_C"/>
    <property type="match status" value="1"/>
</dbReference>
<dbReference type="Proteomes" id="UP000244224">
    <property type="component" value="Unassembled WGS sequence"/>
</dbReference>
<evidence type="ECO:0000256" key="1">
    <source>
        <dbReference type="ARBA" id="ARBA00004196"/>
    </source>
</evidence>
<feature type="domain" description="Heparinase II/III-like C-terminal" evidence="2">
    <location>
        <begin position="306"/>
        <end position="555"/>
    </location>
</feature>
<dbReference type="EMBL" id="QBKP01000012">
    <property type="protein sequence ID" value="PTX47605.1"/>
    <property type="molecule type" value="Genomic_DNA"/>
</dbReference>
<name>A0A2T6AUY6_9RHOB</name>
<dbReference type="GO" id="GO:0016829">
    <property type="term" value="F:lyase activity"/>
    <property type="evidence" value="ECO:0007669"/>
    <property type="project" value="InterPro"/>
</dbReference>
<evidence type="ECO:0000313" key="3">
    <source>
        <dbReference type="EMBL" id="PTX47605.1"/>
    </source>
</evidence>
<reference evidence="3 4" key="1">
    <citation type="submission" date="2018-04" db="EMBL/GenBank/DDBJ databases">
        <title>Genomic Encyclopedia of Archaeal and Bacterial Type Strains, Phase II (KMG-II): from individual species to whole genera.</title>
        <authorList>
            <person name="Goeker M."/>
        </authorList>
    </citation>
    <scope>NUCLEOTIDE SEQUENCE [LARGE SCALE GENOMIC DNA]</scope>
    <source>
        <strain evidence="3 4">DSM 21823</strain>
    </source>
</reference>
<dbReference type="RefSeq" id="WP_242013819.1">
    <property type="nucleotide sequence ID" value="NZ_QBKP01000012.1"/>
</dbReference>
<dbReference type="AlphaFoldDB" id="A0A2T6AUY6"/>
<evidence type="ECO:0000313" key="4">
    <source>
        <dbReference type="Proteomes" id="UP000244224"/>
    </source>
</evidence>
<dbReference type="InterPro" id="IPR012480">
    <property type="entry name" value="Hepar_II_III_C"/>
</dbReference>
<gene>
    <name evidence="3" type="ORF">C8N34_11294</name>
</gene>
<proteinExistence type="predicted"/>
<organism evidence="3 4">
    <name type="scientific">Gemmobacter caeni</name>
    <dbReference type="NCBI Taxonomy" id="589035"/>
    <lineage>
        <taxon>Bacteria</taxon>
        <taxon>Pseudomonadati</taxon>
        <taxon>Pseudomonadota</taxon>
        <taxon>Alphaproteobacteria</taxon>
        <taxon>Rhodobacterales</taxon>
        <taxon>Paracoccaceae</taxon>
        <taxon>Gemmobacter</taxon>
    </lineage>
</organism>
<sequence>MRAVARGAWWAEAWVQAMNRLAARKATRAKPAAGFVSQPEPRTIGLYARGKQLVAGNFLFAGHLIEAPGAEIWDIACPGPAFEAELQGFGWLDDLAAVGDPAARKRAQDWTFGWIDRYGRGDGPGWSPDLTGRRLIRWINHAILLLGGQDRDRALAYYSALSHQTVFLSRRWQVASPGLPRFEALTGLIYAGLALIGMEAHVDPAAAALARECEREVDAEGGIPTRNPEELLEVFTLLTWAAQALTDAGRLVPPSHLAAIERIAPTLRALRHADGGLARFHGGGRGLEGRLDHALASSGVKPAPVGGLAMGFTRLSAGRSSVIVDTALPPGGEAGASAHASTLAFELTSGRRPLIVNCGNGAPFGADWHRASRATQSHSTLSIDGFSSSRFAHDRREVLEDRARITLLRQSHDAEAHLLLAGHDGWRGTHGLVHLRDLSLTADGRRLDGTDMLVADTPADKDRLQAVLRRTEGEIGFALRFHLHPDADAEIDMGGAAVSVALRSGEIWVFRHDGQAVMTLEPSVYLEKGRLMPRAARQIVLAASLQDFQARIGWTLAKAQDTPLAIRDIDREEPPSRP</sequence>
<accession>A0A2T6AUY6</accession>
<comment type="subcellular location">
    <subcellularLocation>
        <location evidence="1">Cell envelope</location>
    </subcellularLocation>
</comment>
<dbReference type="InterPro" id="IPR008929">
    <property type="entry name" value="Chondroitin_lyas"/>
</dbReference>
<keyword evidence="4" id="KW-1185">Reference proteome</keyword>
<dbReference type="Gene3D" id="1.50.10.100">
    <property type="entry name" value="Chondroitin AC/alginate lyase"/>
    <property type="match status" value="1"/>
</dbReference>
<protein>
    <submittedName>
        <fullName evidence="3">Putative heparinase superfamily protein</fullName>
    </submittedName>
</protein>
<dbReference type="Gene3D" id="2.70.98.70">
    <property type="match status" value="1"/>
</dbReference>
<comment type="caution">
    <text evidence="3">The sequence shown here is derived from an EMBL/GenBank/DDBJ whole genome shotgun (WGS) entry which is preliminary data.</text>
</comment>
<dbReference type="GO" id="GO:0030313">
    <property type="term" value="C:cell envelope"/>
    <property type="evidence" value="ECO:0007669"/>
    <property type="project" value="UniProtKB-SubCell"/>
</dbReference>
<evidence type="ECO:0000259" key="2">
    <source>
        <dbReference type="Pfam" id="PF07940"/>
    </source>
</evidence>